<dbReference type="InterPro" id="IPR017853">
    <property type="entry name" value="GH"/>
</dbReference>
<organism evidence="4">
    <name type="scientific">Myoviridae sp. ctAca11</name>
    <dbReference type="NCBI Taxonomy" id="2825043"/>
    <lineage>
        <taxon>Viruses</taxon>
        <taxon>Duplodnaviria</taxon>
        <taxon>Heunggongvirae</taxon>
        <taxon>Uroviricota</taxon>
        <taxon>Caudoviricetes</taxon>
    </lineage>
</organism>
<dbReference type="Gene3D" id="3.20.20.80">
    <property type="entry name" value="Glycosidases"/>
    <property type="match status" value="1"/>
</dbReference>
<dbReference type="PANTHER" id="PTHR34135">
    <property type="entry name" value="LYSOZYME"/>
    <property type="match status" value="1"/>
</dbReference>
<dbReference type="PROSITE" id="PS51904">
    <property type="entry name" value="GLYCOSYL_HYDROL_F25_2"/>
    <property type="match status" value="1"/>
</dbReference>
<dbReference type="GO" id="GO:0003796">
    <property type="term" value="F:lysozyme activity"/>
    <property type="evidence" value="ECO:0007669"/>
    <property type="project" value="UniProtKB-EC"/>
</dbReference>
<sequence>MKNIIDISDYSENLNWNAISQKEDGVIIKISEGRSIAELFLEHVRDAISAEMEWGVYCLSHAETTERTEEEARKVMSVLDEIGMPPLHIWFDIEPFMAERVDADDLTAIASAFVSECNANGYECGIYGNYSSLNKLRTDLMGDYIPYWSAEPGSSQCDFKEEHPELTVKAWQYEFDNTEYGGVADKNVWWDE</sequence>
<protein>
    <recommendedName>
        <fullName evidence="3">lysozyme</fullName>
        <ecNumber evidence="3">3.2.1.17</ecNumber>
    </recommendedName>
</protein>
<name>A0A8S5Q5R7_9CAUD</name>
<dbReference type="EMBL" id="BK015590">
    <property type="protein sequence ID" value="DAE14655.1"/>
    <property type="molecule type" value="Genomic_DNA"/>
</dbReference>
<dbReference type="InterPro" id="IPR002053">
    <property type="entry name" value="Glyco_hydro_25"/>
</dbReference>
<dbReference type="PANTHER" id="PTHR34135:SF2">
    <property type="entry name" value="LYSOZYME"/>
    <property type="match status" value="1"/>
</dbReference>
<comment type="similarity">
    <text evidence="2">Belongs to the glycosyl hydrolase 25 family.</text>
</comment>
<accession>A0A8S5Q5R7</accession>
<dbReference type="Pfam" id="PF01183">
    <property type="entry name" value="Glyco_hydro_25"/>
    <property type="match status" value="1"/>
</dbReference>
<dbReference type="GO" id="GO:0009253">
    <property type="term" value="P:peptidoglycan catabolic process"/>
    <property type="evidence" value="ECO:0007669"/>
    <property type="project" value="InterPro"/>
</dbReference>
<proteinExistence type="inferred from homology"/>
<evidence type="ECO:0000256" key="1">
    <source>
        <dbReference type="ARBA" id="ARBA00000632"/>
    </source>
</evidence>
<dbReference type="GO" id="GO:0016998">
    <property type="term" value="P:cell wall macromolecule catabolic process"/>
    <property type="evidence" value="ECO:0007669"/>
    <property type="project" value="InterPro"/>
</dbReference>
<dbReference type="EC" id="3.2.1.17" evidence="3"/>
<comment type="catalytic activity">
    <reaction evidence="1">
        <text>Hydrolysis of (1-&gt;4)-beta-linkages between N-acetylmuramic acid and N-acetyl-D-glucosamine residues in a peptidoglycan and between N-acetyl-D-glucosamine residues in chitodextrins.</text>
        <dbReference type="EC" id="3.2.1.17"/>
    </reaction>
</comment>
<evidence type="ECO:0000256" key="3">
    <source>
        <dbReference type="ARBA" id="ARBA00012732"/>
    </source>
</evidence>
<evidence type="ECO:0000313" key="4">
    <source>
        <dbReference type="EMBL" id="DAE14655.1"/>
    </source>
</evidence>
<evidence type="ECO:0000256" key="2">
    <source>
        <dbReference type="ARBA" id="ARBA00010646"/>
    </source>
</evidence>
<dbReference type="SUPFAM" id="SSF51445">
    <property type="entry name" value="(Trans)glycosidases"/>
    <property type="match status" value="1"/>
</dbReference>
<dbReference type="GO" id="GO:0016052">
    <property type="term" value="P:carbohydrate catabolic process"/>
    <property type="evidence" value="ECO:0007669"/>
    <property type="project" value="TreeGrafter"/>
</dbReference>
<reference evidence="4" key="1">
    <citation type="journal article" date="2021" name="Proc. Natl. Acad. Sci. U.S.A.">
        <title>A Catalog of Tens of Thousands of Viruses from Human Metagenomes Reveals Hidden Associations with Chronic Diseases.</title>
        <authorList>
            <person name="Tisza M.J."/>
            <person name="Buck C.B."/>
        </authorList>
    </citation>
    <scope>NUCLEOTIDE SEQUENCE</scope>
    <source>
        <strain evidence="4">CtAca11</strain>
    </source>
</reference>